<organism evidence="3 4">
    <name type="scientific">Ceratopteris richardii</name>
    <name type="common">Triangle waterfern</name>
    <dbReference type="NCBI Taxonomy" id="49495"/>
    <lineage>
        <taxon>Eukaryota</taxon>
        <taxon>Viridiplantae</taxon>
        <taxon>Streptophyta</taxon>
        <taxon>Embryophyta</taxon>
        <taxon>Tracheophyta</taxon>
        <taxon>Polypodiopsida</taxon>
        <taxon>Polypodiidae</taxon>
        <taxon>Polypodiales</taxon>
        <taxon>Pteridineae</taxon>
        <taxon>Pteridaceae</taxon>
        <taxon>Parkerioideae</taxon>
        <taxon>Ceratopteris</taxon>
    </lineage>
</organism>
<dbReference type="InterPro" id="IPR009424">
    <property type="entry name" value="AGP16/20/22/41"/>
</dbReference>
<accession>A0A8T2V7L4</accession>
<sequence length="79" mass="8390">MASLRSRCRILLFCFIILVAQQSIIVCAESIMTPAPASAPGPSSDGKILDLGIAYVLMFGALAVTYLMHPFGTSPANFI</sequence>
<feature type="transmembrane region" description="Helical" evidence="1">
    <location>
        <begin position="52"/>
        <end position="69"/>
    </location>
</feature>
<gene>
    <name evidence="3" type="ORF">KP509_02G026000</name>
</gene>
<dbReference type="Proteomes" id="UP000825935">
    <property type="component" value="Chromosome 2"/>
</dbReference>
<dbReference type="Pfam" id="PF06376">
    <property type="entry name" value="AGP"/>
    <property type="match status" value="1"/>
</dbReference>
<name>A0A8T2V7L4_CERRI</name>
<keyword evidence="1" id="KW-0812">Transmembrane</keyword>
<evidence type="ECO:0000256" key="2">
    <source>
        <dbReference type="SAM" id="SignalP"/>
    </source>
</evidence>
<dbReference type="EMBL" id="CM035407">
    <property type="protein sequence ID" value="KAH7443210.1"/>
    <property type="molecule type" value="Genomic_DNA"/>
</dbReference>
<proteinExistence type="predicted"/>
<dbReference type="OrthoDB" id="777504at2759"/>
<keyword evidence="4" id="KW-1185">Reference proteome</keyword>
<dbReference type="AlphaFoldDB" id="A0A8T2V7L4"/>
<evidence type="ECO:0000256" key="1">
    <source>
        <dbReference type="SAM" id="Phobius"/>
    </source>
</evidence>
<reference evidence="3" key="1">
    <citation type="submission" date="2021-08" db="EMBL/GenBank/DDBJ databases">
        <title>WGS assembly of Ceratopteris richardii.</title>
        <authorList>
            <person name="Marchant D.B."/>
            <person name="Chen G."/>
            <person name="Jenkins J."/>
            <person name="Shu S."/>
            <person name="Leebens-Mack J."/>
            <person name="Grimwood J."/>
            <person name="Schmutz J."/>
            <person name="Soltis P."/>
            <person name="Soltis D."/>
            <person name="Chen Z.-H."/>
        </authorList>
    </citation>
    <scope>NUCLEOTIDE SEQUENCE</scope>
    <source>
        <strain evidence="3">Whitten #5841</strain>
        <tissue evidence="3">Leaf</tissue>
    </source>
</reference>
<feature type="signal peptide" evidence="2">
    <location>
        <begin position="1"/>
        <end position="28"/>
    </location>
</feature>
<keyword evidence="1" id="KW-0472">Membrane</keyword>
<keyword evidence="2" id="KW-0732">Signal</keyword>
<comment type="caution">
    <text evidence="3">The sequence shown here is derived from an EMBL/GenBank/DDBJ whole genome shotgun (WGS) entry which is preliminary data.</text>
</comment>
<feature type="chain" id="PRO_5035948046" evidence="2">
    <location>
        <begin position="29"/>
        <end position="79"/>
    </location>
</feature>
<evidence type="ECO:0000313" key="4">
    <source>
        <dbReference type="Proteomes" id="UP000825935"/>
    </source>
</evidence>
<dbReference type="PANTHER" id="PTHR33374">
    <property type="entry name" value="ARABINOGALACTAN PROTEIN 20"/>
    <property type="match status" value="1"/>
</dbReference>
<protein>
    <submittedName>
        <fullName evidence="3">Uncharacterized protein</fullName>
    </submittedName>
</protein>
<evidence type="ECO:0000313" key="3">
    <source>
        <dbReference type="EMBL" id="KAH7443210.1"/>
    </source>
</evidence>
<keyword evidence="1" id="KW-1133">Transmembrane helix</keyword>